<reference evidence="5" key="1">
    <citation type="submission" date="2011-12" db="EMBL/GenBank/DDBJ databases">
        <title>The complete genome of chromosome of Sulfobacillus acidophilus DSM 10332.</title>
        <authorList>
            <person name="Lucas S."/>
            <person name="Han J."/>
            <person name="Lapidus A."/>
            <person name="Bruce D."/>
            <person name="Goodwin L."/>
            <person name="Pitluck S."/>
            <person name="Peters L."/>
            <person name="Kyrpides N."/>
            <person name="Mavromatis K."/>
            <person name="Ivanova N."/>
            <person name="Mikhailova N."/>
            <person name="Chertkov O."/>
            <person name="Saunders E."/>
            <person name="Detter J.C."/>
            <person name="Tapia R."/>
            <person name="Han C."/>
            <person name="Land M."/>
            <person name="Hauser L."/>
            <person name="Markowitz V."/>
            <person name="Cheng J.-F."/>
            <person name="Hugenholtz P."/>
            <person name="Woyke T."/>
            <person name="Wu D."/>
            <person name="Pukall R."/>
            <person name="Gehrich-Schroeter G."/>
            <person name="Schneider S."/>
            <person name="Klenk H.-P."/>
            <person name="Eisen J.A."/>
        </authorList>
    </citation>
    <scope>NUCLEOTIDE SEQUENCE [LARGE SCALE GENOMIC DNA]</scope>
    <source>
        <strain evidence="5">ATCC 700253 / DSM 10332 / NAL</strain>
    </source>
</reference>
<evidence type="ECO:0000256" key="1">
    <source>
        <dbReference type="ARBA" id="ARBA00022679"/>
    </source>
</evidence>
<proteinExistence type="predicted"/>
<dbReference type="GO" id="GO:0009103">
    <property type="term" value="P:lipopolysaccharide biosynthetic process"/>
    <property type="evidence" value="ECO:0007669"/>
    <property type="project" value="TreeGrafter"/>
</dbReference>
<keyword evidence="5" id="KW-1185">Reference proteome</keyword>
<feature type="domain" description="Glycosyltransferase subfamily 4-like N-terminal" evidence="3">
    <location>
        <begin position="22"/>
        <end position="177"/>
    </location>
</feature>
<dbReference type="AlphaFoldDB" id="G8TU55"/>
<accession>G8TU55</accession>
<dbReference type="Proteomes" id="UP000005439">
    <property type="component" value="Chromosome"/>
</dbReference>
<name>G8TU55_SULAD</name>
<gene>
    <name evidence="4" type="ordered locus">Sulac_2254</name>
</gene>
<dbReference type="PANTHER" id="PTHR46401:SF2">
    <property type="entry name" value="GLYCOSYLTRANSFERASE WBBK-RELATED"/>
    <property type="match status" value="1"/>
</dbReference>
<dbReference type="CDD" id="cd03809">
    <property type="entry name" value="GT4_MtfB-like"/>
    <property type="match status" value="1"/>
</dbReference>
<dbReference type="HOGENOM" id="CLU_009583_27_5_9"/>
<dbReference type="Pfam" id="PF00534">
    <property type="entry name" value="Glycos_transf_1"/>
    <property type="match status" value="1"/>
</dbReference>
<reference evidence="4 5" key="2">
    <citation type="journal article" date="2012" name="Stand. Genomic Sci.">
        <title>Complete genome sequence of the moderately thermophilic mineral-sulfide-oxidizing firmicute Sulfobacillus acidophilus type strain (NAL(T)).</title>
        <authorList>
            <person name="Anderson I."/>
            <person name="Chertkov O."/>
            <person name="Chen A."/>
            <person name="Saunders E."/>
            <person name="Lapidus A."/>
            <person name="Nolan M."/>
            <person name="Lucas S."/>
            <person name="Hammon N."/>
            <person name="Deshpande S."/>
            <person name="Cheng J.F."/>
            <person name="Han C."/>
            <person name="Tapia R."/>
            <person name="Goodwin L.A."/>
            <person name="Pitluck S."/>
            <person name="Liolios K."/>
            <person name="Pagani I."/>
            <person name="Ivanova N."/>
            <person name="Mikhailova N."/>
            <person name="Pati A."/>
            <person name="Palaniappan K."/>
            <person name="Land M."/>
            <person name="Pan C."/>
            <person name="Rohde M."/>
            <person name="Pukall R."/>
            <person name="Goker M."/>
            <person name="Detter J.C."/>
            <person name="Woyke T."/>
            <person name="Bristow J."/>
            <person name="Eisen J.A."/>
            <person name="Markowitz V."/>
            <person name="Hugenholtz P."/>
            <person name="Kyrpides N.C."/>
            <person name="Klenk H.P."/>
            <person name="Mavromatis K."/>
        </authorList>
    </citation>
    <scope>NUCLEOTIDE SEQUENCE [LARGE SCALE GENOMIC DNA]</scope>
    <source>
        <strain evidence="5">ATCC 700253 / DSM 10332 / NAL</strain>
    </source>
</reference>
<dbReference type="PATRIC" id="fig|679936.5.peg.2335"/>
<evidence type="ECO:0000313" key="4">
    <source>
        <dbReference type="EMBL" id="AEW05727.1"/>
    </source>
</evidence>
<dbReference type="KEGG" id="sap:Sulac_2254"/>
<protein>
    <submittedName>
        <fullName evidence="4">Glycosyl transferase group 1</fullName>
    </submittedName>
</protein>
<evidence type="ECO:0000313" key="5">
    <source>
        <dbReference type="Proteomes" id="UP000005439"/>
    </source>
</evidence>
<dbReference type="GO" id="GO:0016757">
    <property type="term" value="F:glycosyltransferase activity"/>
    <property type="evidence" value="ECO:0007669"/>
    <property type="project" value="InterPro"/>
</dbReference>
<dbReference type="Gene3D" id="3.40.50.2000">
    <property type="entry name" value="Glycogen Phosphorylase B"/>
    <property type="match status" value="2"/>
</dbReference>
<evidence type="ECO:0000259" key="3">
    <source>
        <dbReference type="Pfam" id="PF13439"/>
    </source>
</evidence>
<dbReference type="SUPFAM" id="SSF53756">
    <property type="entry name" value="UDP-Glycosyltransferase/glycogen phosphorylase"/>
    <property type="match status" value="1"/>
</dbReference>
<evidence type="ECO:0000259" key="2">
    <source>
        <dbReference type="Pfam" id="PF00534"/>
    </source>
</evidence>
<dbReference type="STRING" id="679936.Sulac_2254"/>
<sequence>MGKPRPIIVVDGRYGLRAPRRGIGEYVYRLLVEMAFIPRPYDLHVFGDPAADPEVVRRIGLLHSVDLLMSPTFFTWEQIAWPQVLRNAALVHGTANIGPVATLKPLVLTVHDVIEWHRGQDVPGHIRWRHRMSRTYRMTALRALVRRAQAIFTVSRHASEDIQKVLEVSPEKIVVTPLAPKYSPVDTPVFPKKPYILVLGALDPRKNLRGALKAFKQARLSQISLKVVGLEPETVPLVEQWIHEEQLDGRVTVQAMVTDEELQDLYRHATAFFYPSYYEGFGLPVLEAMGQGCPVIVSNRTSLPEVAGSAALYVDPYNTQAMATSLAELIRNAGWQRELADSGIRHAQSFHWRNTALLTHETYLQVLSRLGQID</sequence>
<feature type="domain" description="Glycosyl transferase family 1" evidence="2">
    <location>
        <begin position="190"/>
        <end position="338"/>
    </location>
</feature>
<dbReference type="PANTHER" id="PTHR46401">
    <property type="entry name" value="GLYCOSYLTRANSFERASE WBBK-RELATED"/>
    <property type="match status" value="1"/>
</dbReference>
<dbReference type="Pfam" id="PF13439">
    <property type="entry name" value="Glyco_transf_4"/>
    <property type="match status" value="1"/>
</dbReference>
<dbReference type="InterPro" id="IPR028098">
    <property type="entry name" value="Glyco_trans_4-like_N"/>
</dbReference>
<dbReference type="EMBL" id="CP003179">
    <property type="protein sequence ID" value="AEW05727.1"/>
    <property type="molecule type" value="Genomic_DNA"/>
</dbReference>
<keyword evidence="1 4" id="KW-0808">Transferase</keyword>
<organism evidence="4 5">
    <name type="scientific">Sulfobacillus acidophilus (strain ATCC 700253 / DSM 10332 / NAL)</name>
    <dbReference type="NCBI Taxonomy" id="679936"/>
    <lineage>
        <taxon>Bacteria</taxon>
        <taxon>Bacillati</taxon>
        <taxon>Bacillota</taxon>
        <taxon>Clostridia</taxon>
        <taxon>Eubacteriales</taxon>
        <taxon>Clostridiales Family XVII. Incertae Sedis</taxon>
        <taxon>Sulfobacillus</taxon>
    </lineage>
</organism>
<dbReference type="InterPro" id="IPR001296">
    <property type="entry name" value="Glyco_trans_1"/>
</dbReference>